<keyword evidence="1" id="KW-0812">Transmembrane</keyword>
<evidence type="ECO:0000313" key="2">
    <source>
        <dbReference type="EMBL" id="MXU82878.1"/>
    </source>
</evidence>
<protein>
    <submittedName>
        <fullName evidence="2">Putative secreted protein</fullName>
    </submittedName>
</protein>
<organism evidence="2">
    <name type="scientific">Ixodes ricinus</name>
    <name type="common">Common tick</name>
    <name type="synonym">Acarus ricinus</name>
    <dbReference type="NCBI Taxonomy" id="34613"/>
    <lineage>
        <taxon>Eukaryota</taxon>
        <taxon>Metazoa</taxon>
        <taxon>Ecdysozoa</taxon>
        <taxon>Arthropoda</taxon>
        <taxon>Chelicerata</taxon>
        <taxon>Arachnida</taxon>
        <taxon>Acari</taxon>
        <taxon>Parasitiformes</taxon>
        <taxon>Ixodida</taxon>
        <taxon>Ixodoidea</taxon>
        <taxon>Ixodidae</taxon>
        <taxon>Ixodinae</taxon>
        <taxon>Ixodes</taxon>
    </lineage>
</organism>
<feature type="transmembrane region" description="Helical" evidence="1">
    <location>
        <begin position="12"/>
        <end position="32"/>
    </location>
</feature>
<name>A0A6B0TUF2_IXORI</name>
<reference evidence="2" key="1">
    <citation type="submission" date="2019-12" db="EMBL/GenBank/DDBJ databases">
        <title>An insight into the sialome of adult female Ixodes ricinus ticks feeding for 6 days.</title>
        <authorList>
            <person name="Perner J."/>
            <person name="Ribeiro J.M.C."/>
        </authorList>
    </citation>
    <scope>NUCLEOTIDE SEQUENCE</scope>
    <source>
        <strain evidence="2">Semi-engorged</strain>
        <tissue evidence="2">Salivary glands</tissue>
    </source>
</reference>
<accession>A0A6B0TUF2</accession>
<keyword evidence="1" id="KW-1133">Transmembrane helix</keyword>
<proteinExistence type="predicted"/>
<sequence>MGGGGASEPSVFFFCFVLAFNVFIFAHGVRLVNCHRPCGCCLETQLGVHRMVLSWETMKGWVAVWTNTSLG</sequence>
<keyword evidence="1" id="KW-0472">Membrane</keyword>
<dbReference type="AlphaFoldDB" id="A0A6B0TUF2"/>
<evidence type="ECO:0000256" key="1">
    <source>
        <dbReference type="SAM" id="Phobius"/>
    </source>
</evidence>
<dbReference type="EMBL" id="GIFC01000795">
    <property type="protein sequence ID" value="MXU82878.1"/>
    <property type="molecule type" value="Transcribed_RNA"/>
</dbReference>